<comment type="caution">
    <text evidence="1">The sequence shown here is derived from an EMBL/GenBank/DDBJ whole genome shotgun (WGS) entry which is preliminary data.</text>
</comment>
<dbReference type="Gene3D" id="3.30.460.40">
    <property type="match status" value="1"/>
</dbReference>
<dbReference type="SUPFAM" id="SSF81301">
    <property type="entry name" value="Nucleotidyltransferase"/>
    <property type="match status" value="1"/>
</dbReference>
<dbReference type="Proteomes" id="UP000253426">
    <property type="component" value="Unassembled WGS sequence"/>
</dbReference>
<dbReference type="AlphaFoldDB" id="A0A366HP97"/>
<evidence type="ECO:0000313" key="2">
    <source>
        <dbReference type="Proteomes" id="UP000253426"/>
    </source>
</evidence>
<keyword evidence="2" id="KW-1185">Reference proteome</keyword>
<name>A0A366HP97_9BACT</name>
<dbReference type="InterPro" id="IPR043519">
    <property type="entry name" value="NT_sf"/>
</dbReference>
<organism evidence="1 2">
    <name type="scientific">Roseimicrobium gellanilyticum</name>
    <dbReference type="NCBI Taxonomy" id="748857"/>
    <lineage>
        <taxon>Bacteria</taxon>
        <taxon>Pseudomonadati</taxon>
        <taxon>Verrucomicrobiota</taxon>
        <taxon>Verrucomicrobiia</taxon>
        <taxon>Verrucomicrobiales</taxon>
        <taxon>Verrucomicrobiaceae</taxon>
        <taxon>Roseimicrobium</taxon>
    </lineage>
</organism>
<protein>
    <submittedName>
        <fullName evidence="1">Uncharacterized protein</fullName>
    </submittedName>
</protein>
<proteinExistence type="predicted"/>
<accession>A0A366HP97</accession>
<gene>
    <name evidence="1" type="ORF">DES53_105204</name>
</gene>
<evidence type="ECO:0000313" key="1">
    <source>
        <dbReference type="EMBL" id="RBP43805.1"/>
    </source>
</evidence>
<dbReference type="EMBL" id="QNRR01000005">
    <property type="protein sequence ID" value="RBP43805.1"/>
    <property type="molecule type" value="Genomic_DNA"/>
</dbReference>
<reference evidence="1 2" key="1">
    <citation type="submission" date="2018-06" db="EMBL/GenBank/DDBJ databases">
        <title>Genomic Encyclopedia of Type Strains, Phase IV (KMG-IV): sequencing the most valuable type-strain genomes for metagenomic binning, comparative biology and taxonomic classification.</title>
        <authorList>
            <person name="Goeker M."/>
        </authorList>
    </citation>
    <scope>NUCLEOTIDE SEQUENCE [LARGE SCALE GENOMIC DNA]</scope>
    <source>
        <strain evidence="1 2">DSM 25532</strain>
    </source>
</reference>
<sequence length="193" mass="21803">MDGTDSLREAPGQDTGVDRRDVTDLFRELNRREALYVVVGSHAMLHHGGDHLLPELKLLIDGDTENQRKVLDALETLPDKAARELRDADLREYVEVRVADSMVVDLATSLCGITYADATSQIEWDEADGVRIPYASLILLWKTKQNHLEEDEPDRISLREKLKGILPEEELHSSPVTEGTSEGFLGQIWRKIF</sequence>